<organism evidence="1 2">
    <name type="scientific">Pelagomonas calceolata</name>
    <dbReference type="NCBI Taxonomy" id="35677"/>
    <lineage>
        <taxon>Eukaryota</taxon>
        <taxon>Sar</taxon>
        <taxon>Stramenopiles</taxon>
        <taxon>Ochrophyta</taxon>
        <taxon>Pelagophyceae</taxon>
        <taxon>Pelagomonadales</taxon>
        <taxon>Pelagomonadaceae</taxon>
        <taxon>Pelagomonas</taxon>
    </lineage>
</organism>
<dbReference type="Proteomes" id="UP000789595">
    <property type="component" value="Unassembled WGS sequence"/>
</dbReference>
<protein>
    <submittedName>
        <fullName evidence="1">Uncharacterized protein</fullName>
    </submittedName>
</protein>
<dbReference type="EMBL" id="CAKKNE010000002">
    <property type="protein sequence ID" value="CAH0368877.1"/>
    <property type="molecule type" value="Genomic_DNA"/>
</dbReference>
<evidence type="ECO:0000313" key="1">
    <source>
        <dbReference type="EMBL" id="CAH0368877.1"/>
    </source>
</evidence>
<evidence type="ECO:0000313" key="2">
    <source>
        <dbReference type="Proteomes" id="UP000789595"/>
    </source>
</evidence>
<dbReference type="AlphaFoldDB" id="A0A8J2SKT9"/>
<proteinExistence type="predicted"/>
<comment type="caution">
    <text evidence="1">The sequence shown here is derived from an EMBL/GenBank/DDBJ whole genome shotgun (WGS) entry which is preliminary data.</text>
</comment>
<name>A0A8J2SKT9_9STRA</name>
<accession>A0A8J2SKT9</accession>
<sequence length="245" mass="26948">MEESTSTQPPRRQAARNAEVVISRAANDAAAPLALDATVVWHVAGFNPRTSGAFRRAGWAPWLSEDRELPYLYENTSTNRVAVFRENMYDSMGRRRRHWCVWDGDNRSRLAAVRADKRARRVDFLAGIQTSLIAEAATVDGVENRGSSWRRSARWRRRFLDAVAVALIAAGGLDGSVLTVRAPLRARGPRALAATLGISCPGRLAARAALAALLFRHRCAARVASSAGSKRQSVRLPMRSRRCAS</sequence>
<keyword evidence="2" id="KW-1185">Reference proteome</keyword>
<reference evidence="1" key="1">
    <citation type="submission" date="2021-11" db="EMBL/GenBank/DDBJ databases">
        <authorList>
            <consortium name="Genoscope - CEA"/>
            <person name="William W."/>
        </authorList>
    </citation>
    <scope>NUCLEOTIDE SEQUENCE</scope>
</reference>
<gene>
    <name evidence="1" type="ORF">PECAL_2P19740</name>
</gene>